<name>A0A6G6J778_PSENT</name>
<reference evidence="2 3" key="1">
    <citation type="submission" date="2020-02" db="EMBL/GenBank/DDBJ databases">
        <title>Integrative conjugative elements (ICEs) and plasmids drive adaptation of Pseudomonas nitroreducens strain HBP1 to wastewater environment.</title>
        <authorList>
            <person name="Sentchilo V."/>
            <person name="Carraro N."/>
            <person name="Bertelli C."/>
            <person name="van der Meer J.R."/>
        </authorList>
    </citation>
    <scope>NUCLEOTIDE SEQUENCE [LARGE SCALE GENOMIC DNA]</scope>
    <source>
        <strain evidence="2 3">HBP1</strain>
        <plasmid evidence="3">ppnihbp1_2</plasmid>
    </source>
</reference>
<feature type="chain" id="PRO_5026272922" evidence="1">
    <location>
        <begin position="25"/>
        <end position="361"/>
    </location>
</feature>
<protein>
    <submittedName>
        <fullName evidence="2">Quinohemoprotein amine dehydrogenase subunit beta</fullName>
    </submittedName>
</protein>
<dbReference type="InterPro" id="IPR023879">
    <property type="entry name" value="QH-AmDH_bsu"/>
</dbReference>
<dbReference type="EMBL" id="CP049141">
    <property type="protein sequence ID" value="QIE91208.1"/>
    <property type="molecule type" value="Genomic_DNA"/>
</dbReference>
<gene>
    <name evidence="2" type="primary">peaD</name>
    <name evidence="2" type="ORF">G5B91_33175</name>
</gene>
<dbReference type="Proteomes" id="UP000501063">
    <property type="component" value="Plasmid pPniHBP1_2"/>
</dbReference>
<geneLocation type="plasmid" evidence="3">
    <name>ppnihbp1_2</name>
</geneLocation>
<sequence length="361" mass="39803">MNKLRILANVSMLGLTLSTLPAMAKDYLAAAAHPDQVVIIDTEKYAIEKVLHVEKSGPTPIVPAISPDAKYVYVLANGSESIVKIDMATGKNIARLDMSTYDTQVKAVWGMTLSPDGKTLAVYQNPVKKLLTEFQVQPTQIAYYDAETLKLKFTAPAPRQIVTLTYSTDGTKLYGMGRNFYVFDSKDGKQLDELPMQGWSPETHFPSDVLNVWSQYETSNMIAAPFYTKRKDKAADDPDAFKTGLFTFDLVTGKMAMNEVETTQTLYFSASASPDHKRAYAVYNVLQSFDLENGGKPLKQVPLPHTYYAVIVTPDNKTVWVGGGGGDFIAFDAETLEKKGEVKLPGNGSMSNNSVRLFSTR</sequence>
<dbReference type="PANTHER" id="PTHR47197">
    <property type="entry name" value="PROTEIN NIRF"/>
    <property type="match status" value="1"/>
</dbReference>
<organism evidence="2 3">
    <name type="scientific">Pseudomonas nitroreducens</name>
    <dbReference type="NCBI Taxonomy" id="46680"/>
    <lineage>
        <taxon>Bacteria</taxon>
        <taxon>Pseudomonadati</taxon>
        <taxon>Pseudomonadota</taxon>
        <taxon>Gammaproteobacteria</taxon>
        <taxon>Pseudomonadales</taxon>
        <taxon>Pseudomonadaceae</taxon>
        <taxon>Pseudomonas</taxon>
    </lineage>
</organism>
<dbReference type="Gene3D" id="2.130.10.10">
    <property type="entry name" value="YVTN repeat-like/Quinoprotein amine dehydrogenase"/>
    <property type="match status" value="1"/>
</dbReference>
<evidence type="ECO:0000313" key="3">
    <source>
        <dbReference type="Proteomes" id="UP000501063"/>
    </source>
</evidence>
<dbReference type="SUPFAM" id="SSF50969">
    <property type="entry name" value="YVTN repeat-like/Quinoprotein amine dehydrogenase"/>
    <property type="match status" value="1"/>
</dbReference>
<dbReference type="NCBIfam" id="TIGR03907">
    <property type="entry name" value="QH_beta"/>
    <property type="match status" value="1"/>
</dbReference>
<dbReference type="KEGG" id="pnt:G5B91_33175"/>
<evidence type="ECO:0000256" key="1">
    <source>
        <dbReference type="SAM" id="SignalP"/>
    </source>
</evidence>
<dbReference type="RefSeq" id="WP_024766643.1">
    <property type="nucleotide sequence ID" value="NZ_CP049141.1"/>
</dbReference>
<feature type="signal peptide" evidence="1">
    <location>
        <begin position="1"/>
        <end position="24"/>
    </location>
</feature>
<dbReference type="InterPro" id="IPR011044">
    <property type="entry name" value="Quino_amine_DH_bsu"/>
</dbReference>
<keyword evidence="2" id="KW-0614">Plasmid</keyword>
<keyword evidence="1" id="KW-0732">Signal</keyword>
<accession>A0A6G6J778</accession>
<proteinExistence type="predicted"/>
<evidence type="ECO:0000313" key="2">
    <source>
        <dbReference type="EMBL" id="QIE91208.1"/>
    </source>
</evidence>
<dbReference type="PANTHER" id="PTHR47197:SF3">
    <property type="entry name" value="DIHYDRO-HEME D1 DEHYDROGENASE"/>
    <property type="match status" value="1"/>
</dbReference>
<dbReference type="InterPro" id="IPR015943">
    <property type="entry name" value="WD40/YVTN_repeat-like_dom_sf"/>
</dbReference>
<dbReference type="AlphaFoldDB" id="A0A6G6J778"/>
<dbReference type="InterPro" id="IPR051200">
    <property type="entry name" value="Host-pathogen_enzymatic-act"/>
</dbReference>